<dbReference type="CDD" id="cd00009">
    <property type="entry name" value="AAA"/>
    <property type="match status" value="1"/>
</dbReference>
<evidence type="ECO:0000313" key="3">
    <source>
        <dbReference type="EMBL" id="KAB1438531.1"/>
    </source>
</evidence>
<evidence type="ECO:0000256" key="1">
    <source>
        <dbReference type="SAM" id="Coils"/>
    </source>
</evidence>
<name>A0A7V7QL64_9FIRM</name>
<dbReference type="InterPro" id="IPR027417">
    <property type="entry name" value="P-loop_NTPase"/>
</dbReference>
<keyword evidence="4" id="KW-1185">Reference proteome</keyword>
<reference evidence="3 4" key="1">
    <citation type="submission" date="2019-09" db="EMBL/GenBank/DDBJ databases">
        <authorList>
            <person name="Valk L.C."/>
        </authorList>
    </citation>
    <scope>NUCLEOTIDE SEQUENCE [LARGE SCALE GENOMIC DNA]</scope>
    <source>
        <strain evidence="3">GalUA</strain>
    </source>
</reference>
<sequence>MALKNSQYDAIMREYNQTQFKNQRIWDERIKQVYAQHPSFDEIDRKIAALSVEQGKKLINGEIEILDHLKEQIEDLSRQRIALLESLGYPKNYLDPIYTCSDCKDSGYIGNKKCHCFQKAAIDMLYTSSNLKEVLKVENFNHYTYQYYSDGFKDASTGLTALSAAKRAFTQAKNFVEQFDTEFHNLLLYGDTGVGKTFLSNCIAKELMDSSHSVIYFSSYQLFDALAKSTFSPDSEYDDTVEYIFDCDLLIIDDLGTELTNSFVSSQLFLCVNERLLRRRSTIISTNLSIDKLVDTYSERTFSRISSNYTMLKLIGDDIRLKKKRM</sequence>
<dbReference type="OrthoDB" id="9776217at2"/>
<dbReference type="PANTHER" id="PTHR30050">
    <property type="entry name" value="CHROMOSOMAL REPLICATION INITIATOR PROTEIN DNAA"/>
    <property type="match status" value="1"/>
</dbReference>
<feature type="domain" description="AAA+ ATPase" evidence="2">
    <location>
        <begin position="182"/>
        <end position="291"/>
    </location>
</feature>
<dbReference type="PANTHER" id="PTHR30050:SF4">
    <property type="entry name" value="ATP-BINDING PROTEIN RV3427C IN INSERTION SEQUENCE-RELATED"/>
    <property type="match status" value="1"/>
</dbReference>
<organism evidence="3 4">
    <name type="scientific">Candidatus Galacturonatibacter soehngenii</name>
    <dbReference type="NCBI Taxonomy" id="2307010"/>
    <lineage>
        <taxon>Bacteria</taxon>
        <taxon>Bacillati</taxon>
        <taxon>Bacillota</taxon>
        <taxon>Clostridia</taxon>
        <taxon>Lachnospirales</taxon>
        <taxon>Lachnospiraceae</taxon>
        <taxon>Candidatus Galacturonatibacter</taxon>
    </lineage>
</organism>
<accession>A0A7V7QL64</accession>
<dbReference type="InterPro" id="IPR002611">
    <property type="entry name" value="IstB_ATP-bd"/>
</dbReference>
<dbReference type="GO" id="GO:0006260">
    <property type="term" value="P:DNA replication"/>
    <property type="evidence" value="ECO:0007669"/>
    <property type="project" value="TreeGrafter"/>
</dbReference>
<dbReference type="Gene3D" id="3.40.50.300">
    <property type="entry name" value="P-loop containing nucleotide triphosphate hydrolases"/>
    <property type="match status" value="1"/>
</dbReference>
<feature type="coiled-coil region" evidence="1">
    <location>
        <begin position="59"/>
        <end position="86"/>
    </location>
</feature>
<keyword evidence="1" id="KW-0175">Coiled coil</keyword>
<dbReference type="Pfam" id="PF01695">
    <property type="entry name" value="IstB_IS21"/>
    <property type="match status" value="1"/>
</dbReference>
<gene>
    <name evidence="3" type="ORF">F7O84_13425</name>
</gene>
<evidence type="ECO:0000259" key="2">
    <source>
        <dbReference type="SMART" id="SM00382"/>
    </source>
</evidence>
<dbReference type="RefSeq" id="WP_151146131.1">
    <property type="nucleotide sequence ID" value="NZ_WAGX01000005.1"/>
</dbReference>
<proteinExistence type="predicted"/>
<dbReference type="SMART" id="SM00382">
    <property type="entry name" value="AAA"/>
    <property type="match status" value="1"/>
</dbReference>
<protein>
    <submittedName>
        <fullName evidence="3">DNA replication protein DnaC</fullName>
    </submittedName>
</protein>
<dbReference type="InterPro" id="IPR025662">
    <property type="entry name" value="Sigma_54_int_dom_ATP-bd_1"/>
</dbReference>
<dbReference type="EMBL" id="WAGX01000005">
    <property type="protein sequence ID" value="KAB1438531.1"/>
    <property type="molecule type" value="Genomic_DNA"/>
</dbReference>
<dbReference type="AlphaFoldDB" id="A0A7V7QL64"/>
<dbReference type="GO" id="GO:0005524">
    <property type="term" value="F:ATP binding"/>
    <property type="evidence" value="ECO:0007669"/>
    <property type="project" value="InterPro"/>
</dbReference>
<evidence type="ECO:0000313" key="4">
    <source>
        <dbReference type="Proteomes" id="UP000461768"/>
    </source>
</evidence>
<comment type="caution">
    <text evidence="3">The sequence shown here is derived from an EMBL/GenBank/DDBJ whole genome shotgun (WGS) entry which is preliminary data.</text>
</comment>
<dbReference type="PROSITE" id="PS00675">
    <property type="entry name" value="SIGMA54_INTERACT_1"/>
    <property type="match status" value="1"/>
</dbReference>
<dbReference type="SUPFAM" id="SSF52540">
    <property type="entry name" value="P-loop containing nucleoside triphosphate hydrolases"/>
    <property type="match status" value="1"/>
</dbReference>
<reference evidence="3 4" key="2">
    <citation type="submission" date="2020-02" db="EMBL/GenBank/DDBJ databases">
        <title>Candidatus Galacturonibacter soehngenii shows hetero-acetogenic catabolism of galacturonic acid but lacks a canonical carbon monoxide dehydrogenase/acetyl-CoA synthase complex.</title>
        <authorList>
            <person name="Diender M."/>
            <person name="Stouten G.R."/>
            <person name="Petersen J.F."/>
            <person name="Nielsen P.H."/>
            <person name="Dueholm M.S."/>
            <person name="Pronk J.T."/>
            <person name="Van Loosdrecht M.C.M."/>
        </authorList>
    </citation>
    <scope>NUCLEOTIDE SEQUENCE [LARGE SCALE GENOMIC DNA]</scope>
    <source>
        <strain evidence="3">GalUA</strain>
    </source>
</reference>
<dbReference type="InterPro" id="IPR003593">
    <property type="entry name" value="AAA+_ATPase"/>
</dbReference>
<dbReference type="Proteomes" id="UP000461768">
    <property type="component" value="Unassembled WGS sequence"/>
</dbReference>
<dbReference type="NCBIfam" id="NF005304">
    <property type="entry name" value="PRK06835.1"/>
    <property type="match status" value="1"/>
</dbReference>